<reference evidence="1 2" key="1">
    <citation type="submission" date="2023-02" db="EMBL/GenBank/DDBJ databases">
        <title>LHISI_Scaffold_Assembly.</title>
        <authorList>
            <person name="Stuart O.P."/>
            <person name="Cleave R."/>
            <person name="Magrath M.J.L."/>
            <person name="Mikheyev A.S."/>
        </authorList>
    </citation>
    <scope>NUCLEOTIDE SEQUENCE [LARGE SCALE GENOMIC DNA]</scope>
    <source>
        <strain evidence="1">Daus_M_001</strain>
        <tissue evidence="1">Leg muscle</tissue>
    </source>
</reference>
<evidence type="ECO:0000313" key="2">
    <source>
        <dbReference type="Proteomes" id="UP001159363"/>
    </source>
</evidence>
<gene>
    <name evidence="1" type="ORF">PR048_032038</name>
</gene>
<sequence length="193" mass="21693">MNQRLFGLTNIQCQKLVFQFADTCSLNHPFNKQTKMAGEDWVNSFMKAHHCFTKPPDVTSIGRTIVGKFFDLLNDVRSKCDYSPSQTNADESELLTVLAKLPKIISPKDTKRVSKVVSAERGKQLYSVSAAGVYVPTFLLFPRKLFVNHVRPFKNLPILLLVANIISHVSLTAIKFCSDENIGFGWVPTPHHS</sequence>
<protein>
    <recommendedName>
        <fullName evidence="3">HTH CENPB-type domain-containing protein</fullName>
    </recommendedName>
</protein>
<proteinExistence type="predicted"/>
<organism evidence="1 2">
    <name type="scientific">Dryococelus australis</name>
    <dbReference type="NCBI Taxonomy" id="614101"/>
    <lineage>
        <taxon>Eukaryota</taxon>
        <taxon>Metazoa</taxon>
        <taxon>Ecdysozoa</taxon>
        <taxon>Arthropoda</taxon>
        <taxon>Hexapoda</taxon>
        <taxon>Insecta</taxon>
        <taxon>Pterygota</taxon>
        <taxon>Neoptera</taxon>
        <taxon>Polyneoptera</taxon>
        <taxon>Phasmatodea</taxon>
        <taxon>Verophasmatodea</taxon>
        <taxon>Anareolatae</taxon>
        <taxon>Phasmatidae</taxon>
        <taxon>Eurycanthinae</taxon>
        <taxon>Dryococelus</taxon>
    </lineage>
</organism>
<accession>A0ABQ9GAY2</accession>
<dbReference type="EMBL" id="JARBHB010000015">
    <property type="protein sequence ID" value="KAJ8868229.1"/>
    <property type="molecule type" value="Genomic_DNA"/>
</dbReference>
<dbReference type="Proteomes" id="UP001159363">
    <property type="component" value="Chromosome 14"/>
</dbReference>
<name>A0ABQ9GAY2_9NEOP</name>
<evidence type="ECO:0008006" key="3">
    <source>
        <dbReference type="Google" id="ProtNLM"/>
    </source>
</evidence>
<comment type="caution">
    <text evidence="1">The sequence shown here is derived from an EMBL/GenBank/DDBJ whole genome shotgun (WGS) entry which is preliminary data.</text>
</comment>
<keyword evidence="2" id="KW-1185">Reference proteome</keyword>
<evidence type="ECO:0000313" key="1">
    <source>
        <dbReference type="EMBL" id="KAJ8868229.1"/>
    </source>
</evidence>